<dbReference type="STRING" id="376730.SAMN04487906_1398"/>
<dbReference type="EMBL" id="AYXY01000026">
    <property type="protein sequence ID" value="ETN93997.1"/>
    <property type="molecule type" value="Genomic_DNA"/>
</dbReference>
<dbReference type="Proteomes" id="UP000018850">
    <property type="component" value="Unassembled WGS sequence"/>
</dbReference>
<reference evidence="1 2" key="2">
    <citation type="journal article" date="2016" name="Genome Announc.">
        <title>Draft Genome Sequence of Zhouia amylolytica AD3, Isolated from Tidal Flat Sediment.</title>
        <authorList>
            <person name="Jia B."/>
            <person name="Jin H.M."/>
            <person name="Lee H.J."/>
            <person name="Jeon C.O."/>
        </authorList>
    </citation>
    <scope>NUCLEOTIDE SEQUENCE [LARGE SCALE GENOMIC DNA]</scope>
    <source>
        <strain evidence="1 2">AD3</strain>
    </source>
</reference>
<name>W2UKY7_9FLAO</name>
<accession>W2UKY7</accession>
<evidence type="ECO:0000313" key="2">
    <source>
        <dbReference type="Proteomes" id="UP000018850"/>
    </source>
</evidence>
<reference evidence="2" key="1">
    <citation type="submission" date="2013-11" db="EMBL/GenBank/DDBJ databases">
        <title>Draft genome sequence from a member of Zhouia, isolated tidal flat.</title>
        <authorList>
            <person name="Jin H."/>
            <person name="Jeon C.O."/>
        </authorList>
    </citation>
    <scope>NUCLEOTIDE SEQUENCE [LARGE SCALE GENOMIC DNA]</scope>
    <source>
        <strain evidence="2">AD3</strain>
    </source>
</reference>
<dbReference type="AlphaFoldDB" id="W2UKY7"/>
<dbReference type="RefSeq" id="WP_038268090.1">
    <property type="nucleotide sequence ID" value="NZ_AYXY01000026.1"/>
</dbReference>
<gene>
    <name evidence="1" type="ORF">P278_28010</name>
</gene>
<evidence type="ECO:0000313" key="1">
    <source>
        <dbReference type="EMBL" id="ETN93997.1"/>
    </source>
</evidence>
<sequence length="181" mass="20879">MKLHHLIVTILIVIFVSCSSDPASQEKSAPTSDFNLQTDYNDLNAKLTHLDTLIVETDLSVCTSERYERLTITQKDSVLHYSMEIRDTDNPAKVTLETQHSKSSVRWNLSSFLTENTNRFNPVTDQDRERMRIMCNGDTLNLYTQNLVDTNKFIGAYYTTMSELFPYATDYDFVKVVLEEE</sequence>
<evidence type="ECO:0008006" key="3">
    <source>
        <dbReference type="Google" id="ProtNLM"/>
    </source>
</evidence>
<protein>
    <recommendedName>
        <fullName evidence="3">Lipoprotein</fullName>
    </recommendedName>
</protein>
<proteinExistence type="predicted"/>
<comment type="caution">
    <text evidence="1">The sequence shown here is derived from an EMBL/GenBank/DDBJ whole genome shotgun (WGS) entry which is preliminary data.</text>
</comment>
<dbReference type="PROSITE" id="PS51257">
    <property type="entry name" value="PROKAR_LIPOPROTEIN"/>
    <property type="match status" value="1"/>
</dbReference>
<organism evidence="1 2">
    <name type="scientific">Zhouia amylolytica AD3</name>
    <dbReference type="NCBI Taxonomy" id="1286632"/>
    <lineage>
        <taxon>Bacteria</taxon>
        <taxon>Pseudomonadati</taxon>
        <taxon>Bacteroidota</taxon>
        <taxon>Flavobacteriia</taxon>
        <taxon>Flavobacteriales</taxon>
        <taxon>Flavobacteriaceae</taxon>
        <taxon>Zhouia</taxon>
    </lineage>
</organism>
<dbReference type="eggNOG" id="ENOG50324GV">
    <property type="taxonomic scope" value="Bacteria"/>
</dbReference>
<keyword evidence="2" id="KW-1185">Reference proteome</keyword>